<gene>
    <name evidence="2" type="ORF">DIW82_01090</name>
</gene>
<accession>A0A3D4SVV3</accession>
<evidence type="ECO:0008006" key="4">
    <source>
        <dbReference type="Google" id="ProtNLM"/>
    </source>
</evidence>
<feature type="chain" id="PRO_5017646932" description="Secreted protein" evidence="1">
    <location>
        <begin position="27"/>
        <end position="91"/>
    </location>
</feature>
<feature type="signal peptide" evidence="1">
    <location>
        <begin position="1"/>
        <end position="26"/>
    </location>
</feature>
<organism evidence="2 3">
    <name type="scientific">Corynebacterium nuruki</name>
    <dbReference type="NCBI Taxonomy" id="1032851"/>
    <lineage>
        <taxon>Bacteria</taxon>
        <taxon>Bacillati</taxon>
        <taxon>Actinomycetota</taxon>
        <taxon>Actinomycetes</taxon>
        <taxon>Mycobacteriales</taxon>
        <taxon>Corynebacteriaceae</taxon>
        <taxon>Corynebacterium</taxon>
    </lineage>
</organism>
<reference evidence="2 3" key="1">
    <citation type="journal article" date="2018" name="Nat. Biotechnol.">
        <title>A standardized bacterial taxonomy based on genome phylogeny substantially revises the tree of life.</title>
        <authorList>
            <person name="Parks D.H."/>
            <person name="Chuvochina M."/>
            <person name="Waite D.W."/>
            <person name="Rinke C."/>
            <person name="Skarshewski A."/>
            <person name="Chaumeil P.A."/>
            <person name="Hugenholtz P."/>
        </authorList>
    </citation>
    <scope>NUCLEOTIDE SEQUENCE [LARGE SCALE GENOMIC DNA]</scope>
    <source>
        <strain evidence="2">UBA11247</strain>
    </source>
</reference>
<keyword evidence="1" id="KW-0732">Signal</keyword>
<proteinExistence type="predicted"/>
<dbReference type="Proteomes" id="UP000261739">
    <property type="component" value="Unassembled WGS sequence"/>
</dbReference>
<sequence length="91" mass="9003">MKIKKSLLAVATVGAVTFAGAGVANAEGSSEGGQGGGDILSSLTDQDGILGSFVGDDEFDTISHITTVIGLITAGIGLGNALDIKLPELPF</sequence>
<dbReference type="EMBL" id="DQID01000026">
    <property type="protein sequence ID" value="HCT13413.1"/>
    <property type="molecule type" value="Genomic_DNA"/>
</dbReference>
<evidence type="ECO:0000256" key="1">
    <source>
        <dbReference type="SAM" id="SignalP"/>
    </source>
</evidence>
<dbReference type="AlphaFoldDB" id="A0A3D4SVV3"/>
<evidence type="ECO:0000313" key="3">
    <source>
        <dbReference type="Proteomes" id="UP000261739"/>
    </source>
</evidence>
<name>A0A3D4SVV3_9CORY</name>
<evidence type="ECO:0000313" key="2">
    <source>
        <dbReference type="EMBL" id="HCT13413.1"/>
    </source>
</evidence>
<protein>
    <recommendedName>
        <fullName evidence="4">Secreted protein</fullName>
    </recommendedName>
</protein>
<dbReference type="RefSeq" id="WP_010119099.1">
    <property type="nucleotide sequence ID" value="NZ_DAITTW010000078.1"/>
</dbReference>
<comment type="caution">
    <text evidence="2">The sequence shown here is derived from an EMBL/GenBank/DDBJ whole genome shotgun (WGS) entry which is preliminary data.</text>
</comment>